<gene>
    <name evidence="1" type="ORF">BBK36DRAFT_1158417</name>
</gene>
<dbReference type="GeneID" id="36602227"/>
<reference evidence="2" key="1">
    <citation type="submission" date="2016-07" db="EMBL/GenBank/DDBJ databases">
        <title>Multiple horizontal gene transfer events from other fungi enriched the ability of initially mycotrophic Trichoderma (Ascomycota) to feed on dead plant biomass.</title>
        <authorList>
            <consortium name="DOE Joint Genome Institute"/>
            <person name="Atanasova L."/>
            <person name="Chenthamara K."/>
            <person name="Zhang J."/>
            <person name="Grujic M."/>
            <person name="Henrissat B."/>
            <person name="Kuo A."/>
            <person name="Aerts A."/>
            <person name="Salamov A."/>
            <person name="Lipzen A."/>
            <person name="Labutti K."/>
            <person name="Barry K."/>
            <person name="Miao Y."/>
            <person name="Rahimi M.J."/>
            <person name="Shen Q."/>
            <person name="Grigoriev I.V."/>
            <person name="Kubicek C.P."/>
            <person name="Druzhinina I.S."/>
        </authorList>
    </citation>
    <scope>NUCLEOTIDE SEQUENCE [LARGE SCALE GENOMIC DNA]</scope>
    <source>
        <strain evidence="2">TUCIM 6016</strain>
    </source>
</reference>
<dbReference type="Proteomes" id="UP000241546">
    <property type="component" value="Unassembled WGS sequence"/>
</dbReference>
<keyword evidence="2" id="KW-1185">Reference proteome</keyword>
<name>A0A2T4BE36_9HYPO</name>
<proteinExistence type="predicted"/>
<evidence type="ECO:0000313" key="1">
    <source>
        <dbReference type="EMBL" id="PTB67584.1"/>
    </source>
</evidence>
<evidence type="ECO:0000313" key="2">
    <source>
        <dbReference type="Proteomes" id="UP000241546"/>
    </source>
</evidence>
<organism evidence="1 2">
    <name type="scientific">Trichoderma citrinoviride</name>
    <dbReference type="NCBI Taxonomy" id="58853"/>
    <lineage>
        <taxon>Eukaryota</taxon>
        <taxon>Fungi</taxon>
        <taxon>Dikarya</taxon>
        <taxon>Ascomycota</taxon>
        <taxon>Pezizomycotina</taxon>
        <taxon>Sordariomycetes</taxon>
        <taxon>Hypocreomycetidae</taxon>
        <taxon>Hypocreales</taxon>
        <taxon>Hypocreaceae</taxon>
        <taxon>Trichoderma</taxon>
    </lineage>
</organism>
<dbReference type="AlphaFoldDB" id="A0A2T4BE36"/>
<dbReference type="EMBL" id="KZ680211">
    <property type="protein sequence ID" value="PTB67584.1"/>
    <property type="molecule type" value="Genomic_DNA"/>
</dbReference>
<sequence>MTSQLREARHLESHVVIFLHRVPEVDPAHVLENLASAIVLFLSVICAGESLLGHANPALARAPGFSRLGIGLESRCLYPCLYHGCHLFQAILALLCLALFRLGSRQQILLPEARRGDLSEPWDHEVALCAADRRRRPCPGEKRPSSFLLLQRSVAYRHRYNVMPGQSGPGNDLEEISTAGPRRIASI</sequence>
<dbReference type="RefSeq" id="XP_024750904.1">
    <property type="nucleotide sequence ID" value="XM_024894109.1"/>
</dbReference>
<protein>
    <submittedName>
        <fullName evidence="1">Uncharacterized protein</fullName>
    </submittedName>
</protein>
<accession>A0A2T4BE36</accession>